<dbReference type="STRING" id="765913.ThidrDRAFT_4384"/>
<gene>
    <name evidence="1" type="ORF">ThidrDRAFT_4384</name>
</gene>
<dbReference type="eggNOG" id="ENOG502Z95A">
    <property type="taxonomic scope" value="Bacteria"/>
</dbReference>
<dbReference type="EMBL" id="AFWT01000058">
    <property type="protein sequence ID" value="EGV27810.1"/>
    <property type="molecule type" value="Genomic_DNA"/>
</dbReference>
<organism evidence="1 2">
    <name type="scientific">Thiorhodococcus drewsii AZ1</name>
    <dbReference type="NCBI Taxonomy" id="765913"/>
    <lineage>
        <taxon>Bacteria</taxon>
        <taxon>Pseudomonadati</taxon>
        <taxon>Pseudomonadota</taxon>
        <taxon>Gammaproteobacteria</taxon>
        <taxon>Chromatiales</taxon>
        <taxon>Chromatiaceae</taxon>
        <taxon>Thiorhodococcus</taxon>
    </lineage>
</organism>
<dbReference type="InterPro" id="IPR039498">
    <property type="entry name" value="NTP_transf_5"/>
</dbReference>
<name>G2E7X0_9GAMM</name>
<keyword evidence="2" id="KW-1185">Reference proteome</keyword>
<protein>
    <recommendedName>
        <fullName evidence="3">Nucleotidyltransferase family protein</fullName>
    </recommendedName>
</protein>
<evidence type="ECO:0000313" key="1">
    <source>
        <dbReference type="EMBL" id="EGV27810.1"/>
    </source>
</evidence>
<proteinExistence type="predicted"/>
<dbReference type="PATRIC" id="fig|765913.3.peg.4454"/>
<sequence length="369" mass="42281">MLAALREPARLGDLRAADWNLLLRVARHARLLGRLAEDVADAGLWSTVPERAARQLQSARTLVAHRQIRLTWEVDRVLWVLQDLDVPVIVLKGVAYMLAGLPAARGRLASDVDLMVPESDLAAVESQLLERGWIRGAIEYYDDRYYRRWMHEIPPLRHAERDTEIDVHHRILPRTSRFHFDPALLIARISRVPGGRAYRLAAEDMVLHALVHLLLEADPQEGLRFRDLVDVADLLRQFGKDPAFWDRLLVRAEQLGLGRLLYYGLRYTAALLGTQVPAAALQGVASQGPVLPLRWLMDRLIPLALLPEHPDHPRRRAAFSRLLLYMRAHWLRMPPILLFQHLGSKALRRIGVRSLSRPPIAVEERFQRR</sequence>
<accession>G2E7X0</accession>
<reference evidence="1 2" key="1">
    <citation type="submission" date="2011-06" db="EMBL/GenBank/DDBJ databases">
        <title>The draft genome of Thiorhodococcus drewsii AZ1.</title>
        <authorList>
            <consortium name="US DOE Joint Genome Institute (JGI-PGF)"/>
            <person name="Lucas S."/>
            <person name="Han J."/>
            <person name="Lapidus A."/>
            <person name="Cheng J.-F."/>
            <person name="Goodwin L."/>
            <person name="Pitluck S."/>
            <person name="Peters L."/>
            <person name="Land M.L."/>
            <person name="Hauser L."/>
            <person name="Vogl K."/>
            <person name="Liu Z."/>
            <person name="Imhoff J."/>
            <person name="Thiel V."/>
            <person name="Frigaard N.-U."/>
            <person name="Bryant D.A."/>
            <person name="Woyke T.J."/>
        </authorList>
    </citation>
    <scope>NUCLEOTIDE SEQUENCE [LARGE SCALE GENOMIC DNA]</scope>
    <source>
        <strain evidence="1 2">AZ1</strain>
    </source>
</reference>
<comment type="caution">
    <text evidence="1">The sequence shown here is derived from an EMBL/GenBank/DDBJ whole genome shotgun (WGS) entry which is preliminary data.</text>
</comment>
<evidence type="ECO:0008006" key="3">
    <source>
        <dbReference type="Google" id="ProtNLM"/>
    </source>
</evidence>
<dbReference type="Pfam" id="PF14907">
    <property type="entry name" value="NTP_transf_5"/>
    <property type="match status" value="1"/>
</dbReference>
<dbReference type="Proteomes" id="UP000004200">
    <property type="component" value="Unassembled WGS sequence"/>
</dbReference>
<evidence type="ECO:0000313" key="2">
    <source>
        <dbReference type="Proteomes" id="UP000004200"/>
    </source>
</evidence>
<dbReference type="AlphaFoldDB" id="G2E7X0"/>